<evidence type="ECO:0000256" key="2">
    <source>
        <dbReference type="SAM" id="Phobius"/>
    </source>
</evidence>
<dbReference type="GO" id="GO:0009834">
    <property type="term" value="P:plant-type secondary cell wall biogenesis"/>
    <property type="evidence" value="ECO:0007669"/>
    <property type="project" value="InterPro"/>
</dbReference>
<dbReference type="InterPro" id="IPR044950">
    <property type="entry name" value="TED6/7"/>
</dbReference>
<keyword evidence="2" id="KW-0812">Transmembrane</keyword>
<reference evidence="3" key="2">
    <citation type="journal article" date="2024" name="Plant">
        <title>Genomic evolution and insights into agronomic trait innovations of Sesamum species.</title>
        <authorList>
            <person name="Miao H."/>
            <person name="Wang L."/>
            <person name="Qu L."/>
            <person name="Liu H."/>
            <person name="Sun Y."/>
            <person name="Le M."/>
            <person name="Wang Q."/>
            <person name="Wei S."/>
            <person name="Zheng Y."/>
            <person name="Lin W."/>
            <person name="Duan Y."/>
            <person name="Cao H."/>
            <person name="Xiong S."/>
            <person name="Wang X."/>
            <person name="Wei L."/>
            <person name="Li C."/>
            <person name="Ma Q."/>
            <person name="Ju M."/>
            <person name="Zhao R."/>
            <person name="Li G."/>
            <person name="Mu C."/>
            <person name="Tian Q."/>
            <person name="Mei H."/>
            <person name="Zhang T."/>
            <person name="Gao T."/>
            <person name="Zhang H."/>
        </authorList>
    </citation>
    <scope>NUCLEOTIDE SEQUENCE</scope>
    <source>
        <strain evidence="3">KEN1</strain>
    </source>
</reference>
<feature type="compositionally biased region" description="Polar residues" evidence="1">
    <location>
        <begin position="128"/>
        <end position="148"/>
    </location>
</feature>
<organism evidence="3">
    <name type="scientific">Sesamum latifolium</name>
    <dbReference type="NCBI Taxonomy" id="2727402"/>
    <lineage>
        <taxon>Eukaryota</taxon>
        <taxon>Viridiplantae</taxon>
        <taxon>Streptophyta</taxon>
        <taxon>Embryophyta</taxon>
        <taxon>Tracheophyta</taxon>
        <taxon>Spermatophyta</taxon>
        <taxon>Magnoliopsida</taxon>
        <taxon>eudicotyledons</taxon>
        <taxon>Gunneridae</taxon>
        <taxon>Pentapetalae</taxon>
        <taxon>asterids</taxon>
        <taxon>lamiids</taxon>
        <taxon>Lamiales</taxon>
        <taxon>Pedaliaceae</taxon>
        <taxon>Sesamum</taxon>
    </lineage>
</organism>
<name>A0AAW2WE49_9LAMI</name>
<protein>
    <submittedName>
        <fullName evidence="3">Protein TRACHEARY ELEMENT DIFFERENTIATION-RELATED 6</fullName>
    </submittedName>
</protein>
<evidence type="ECO:0000313" key="3">
    <source>
        <dbReference type="EMBL" id="KAL0438191.1"/>
    </source>
</evidence>
<evidence type="ECO:0000256" key="1">
    <source>
        <dbReference type="SAM" id="MobiDB-lite"/>
    </source>
</evidence>
<feature type="compositionally biased region" description="Pro residues" evidence="1">
    <location>
        <begin position="7"/>
        <end position="30"/>
    </location>
</feature>
<sequence>MASFPHFPTPPPFRPVTPPPHAPPPPPPSSPDNGPTVIVIVFISFGSVFFLALCLFTLWCLIKKRKKKAVEETDIIRTTDKHLRVKEAIVEGPHGPETVVLSIEEDKHTKEEIVKNEKVEGEDMVAKSGQTTATDPVAGESSSKPSIHQTHHLVQHKN</sequence>
<feature type="region of interest" description="Disordered" evidence="1">
    <location>
        <begin position="1"/>
        <end position="30"/>
    </location>
</feature>
<dbReference type="EMBL" id="JACGWN010000008">
    <property type="protein sequence ID" value="KAL0438191.1"/>
    <property type="molecule type" value="Genomic_DNA"/>
</dbReference>
<dbReference type="PANTHER" id="PTHR35697:SF1">
    <property type="entry name" value="PROTEIN TRACHEARY ELEMENT DIFFERENTIATION-RELATED 7"/>
    <property type="match status" value="1"/>
</dbReference>
<keyword evidence="2" id="KW-1133">Transmembrane helix</keyword>
<accession>A0AAW2WE49</accession>
<comment type="caution">
    <text evidence="3">The sequence shown here is derived from an EMBL/GenBank/DDBJ whole genome shotgun (WGS) entry which is preliminary data.</text>
</comment>
<feature type="transmembrane region" description="Helical" evidence="2">
    <location>
        <begin position="37"/>
        <end position="62"/>
    </location>
</feature>
<proteinExistence type="predicted"/>
<feature type="compositionally biased region" description="Basic residues" evidence="1">
    <location>
        <begin position="149"/>
        <end position="158"/>
    </location>
</feature>
<keyword evidence="2" id="KW-0472">Membrane</keyword>
<dbReference type="PANTHER" id="PTHR35697">
    <property type="entry name" value="OS08G0108300 PROTEIN"/>
    <property type="match status" value="1"/>
</dbReference>
<feature type="region of interest" description="Disordered" evidence="1">
    <location>
        <begin position="118"/>
        <end position="158"/>
    </location>
</feature>
<gene>
    <name evidence="3" type="ORF">Slati_2302100</name>
</gene>
<reference evidence="3" key="1">
    <citation type="submission" date="2020-06" db="EMBL/GenBank/DDBJ databases">
        <authorList>
            <person name="Li T."/>
            <person name="Hu X."/>
            <person name="Zhang T."/>
            <person name="Song X."/>
            <person name="Zhang H."/>
            <person name="Dai N."/>
            <person name="Sheng W."/>
            <person name="Hou X."/>
            <person name="Wei L."/>
        </authorList>
    </citation>
    <scope>NUCLEOTIDE SEQUENCE</scope>
    <source>
        <strain evidence="3">KEN1</strain>
        <tissue evidence="3">Leaf</tissue>
    </source>
</reference>
<dbReference type="AlphaFoldDB" id="A0AAW2WE49"/>